<dbReference type="PANTHER" id="PTHR22166:SF12">
    <property type="entry name" value="ENDOPLASMIC RETICULUM JUNCTION FORMATION PROTEIN LUNAPARK"/>
    <property type="match status" value="1"/>
</dbReference>
<keyword evidence="2" id="KW-1133">Transmembrane helix</keyword>
<dbReference type="GeneID" id="10510523"/>
<organism evidence="3 4">
    <name type="scientific">Dictyostelium purpureum</name>
    <name type="common">Slime mold</name>
    <dbReference type="NCBI Taxonomy" id="5786"/>
    <lineage>
        <taxon>Eukaryota</taxon>
        <taxon>Amoebozoa</taxon>
        <taxon>Evosea</taxon>
        <taxon>Eumycetozoa</taxon>
        <taxon>Dictyostelia</taxon>
        <taxon>Dictyosteliales</taxon>
        <taxon>Dictyosteliaceae</taxon>
        <taxon>Dictyostelium</taxon>
    </lineage>
</organism>
<evidence type="ECO:0000313" key="4">
    <source>
        <dbReference type="Proteomes" id="UP000001064"/>
    </source>
</evidence>
<accession>F1A055</accession>
<dbReference type="AlphaFoldDB" id="F1A055"/>
<evidence type="ECO:0000256" key="1">
    <source>
        <dbReference type="SAM" id="MobiDB-lite"/>
    </source>
</evidence>
<dbReference type="InParanoid" id="F1A055"/>
<dbReference type="InterPro" id="IPR040115">
    <property type="entry name" value="Lnp"/>
</dbReference>
<protein>
    <submittedName>
        <fullName evidence="3">Uncharacterized protein</fullName>
    </submittedName>
</protein>
<evidence type="ECO:0000256" key="2">
    <source>
        <dbReference type="SAM" id="Phobius"/>
    </source>
</evidence>
<dbReference type="VEuPathDB" id="AmoebaDB:DICPUDRAFT_83640"/>
<name>F1A055_DICPU</name>
<gene>
    <name evidence="3" type="ORF">DICPUDRAFT_83640</name>
</gene>
<dbReference type="Proteomes" id="UP000001064">
    <property type="component" value="Unassembled WGS sequence"/>
</dbReference>
<dbReference type="EMBL" id="GL871330">
    <property type="protein sequence ID" value="EGC30420.1"/>
    <property type="molecule type" value="Genomic_DNA"/>
</dbReference>
<dbReference type="RefSeq" id="XP_003293044.1">
    <property type="nucleotide sequence ID" value="XM_003292996.1"/>
</dbReference>
<feature type="transmembrane region" description="Helical" evidence="2">
    <location>
        <begin position="39"/>
        <end position="60"/>
    </location>
</feature>
<dbReference type="GO" id="GO:0071786">
    <property type="term" value="P:endoplasmic reticulum tubular network organization"/>
    <property type="evidence" value="ECO:0000318"/>
    <property type="project" value="GO_Central"/>
</dbReference>
<keyword evidence="2" id="KW-0812">Transmembrane</keyword>
<feature type="compositionally biased region" description="Low complexity" evidence="1">
    <location>
        <begin position="145"/>
        <end position="181"/>
    </location>
</feature>
<keyword evidence="4" id="KW-1185">Reference proteome</keyword>
<evidence type="ECO:0000313" key="3">
    <source>
        <dbReference type="EMBL" id="EGC30420.1"/>
    </source>
</evidence>
<dbReference type="PANTHER" id="PTHR22166">
    <property type="entry name" value="ENDOPLASMIC RETICULUM JUNCTION FORMATION PROTEIN LUNAPARK"/>
    <property type="match status" value="1"/>
</dbReference>
<sequence>MGIIFLKKNNKFENFVAMESKISEMETKIKCSKNFKNNVYWKIILYGVIIEIFLLLISYINSRSFNTLFEKSKCYVYSILFSIIIYTLAKLYNFLFQSLIKSNENKLKKLNVDFQKLLDDTKLEADIDNLKKKIEVYENLKKRNQQSQQPDQPDQPQQPQQPQQPNQPQQPDQPDQPQQPI</sequence>
<reference evidence="4" key="1">
    <citation type="journal article" date="2011" name="Genome Biol.">
        <title>Comparative genomics of the social amoebae Dictyostelium discoideum and Dictyostelium purpureum.</title>
        <authorList>
            <consortium name="US DOE Joint Genome Institute (JGI-PGF)"/>
            <person name="Sucgang R."/>
            <person name="Kuo A."/>
            <person name="Tian X."/>
            <person name="Salerno W."/>
            <person name="Parikh A."/>
            <person name="Feasley C.L."/>
            <person name="Dalin E."/>
            <person name="Tu H."/>
            <person name="Huang E."/>
            <person name="Barry K."/>
            <person name="Lindquist E."/>
            <person name="Shapiro H."/>
            <person name="Bruce D."/>
            <person name="Schmutz J."/>
            <person name="Salamov A."/>
            <person name="Fey P."/>
            <person name="Gaudet P."/>
            <person name="Anjard C."/>
            <person name="Babu M.M."/>
            <person name="Basu S."/>
            <person name="Bushmanova Y."/>
            <person name="van der Wel H."/>
            <person name="Katoh-Kurasawa M."/>
            <person name="Dinh C."/>
            <person name="Coutinho P.M."/>
            <person name="Saito T."/>
            <person name="Elias M."/>
            <person name="Schaap P."/>
            <person name="Kay R.R."/>
            <person name="Henrissat B."/>
            <person name="Eichinger L."/>
            <person name="Rivero F."/>
            <person name="Putnam N.H."/>
            <person name="West C.M."/>
            <person name="Loomis W.F."/>
            <person name="Chisholm R.L."/>
            <person name="Shaulsky G."/>
            <person name="Strassmann J.E."/>
            <person name="Queller D.C."/>
            <person name="Kuspa A."/>
            <person name="Grigoriev I.V."/>
        </authorList>
    </citation>
    <scope>NUCLEOTIDE SEQUENCE [LARGE SCALE GENOMIC DNA]</scope>
    <source>
        <strain evidence="4">QSDP1</strain>
    </source>
</reference>
<keyword evidence="2" id="KW-0472">Membrane</keyword>
<proteinExistence type="predicted"/>
<feature type="region of interest" description="Disordered" evidence="1">
    <location>
        <begin position="141"/>
        <end position="181"/>
    </location>
</feature>
<dbReference type="GO" id="GO:0071782">
    <property type="term" value="C:endoplasmic reticulum tubular network"/>
    <property type="evidence" value="ECO:0000318"/>
    <property type="project" value="GO_Central"/>
</dbReference>
<feature type="transmembrane region" description="Helical" evidence="2">
    <location>
        <begin position="75"/>
        <end position="96"/>
    </location>
</feature>
<dbReference type="OrthoDB" id="20953at2759"/>
<dbReference type="KEGG" id="dpp:DICPUDRAFT_83640"/>